<dbReference type="PANTHER" id="PTHR14386:SF2">
    <property type="entry name" value="PROTEIN FAM204A"/>
    <property type="match status" value="1"/>
</dbReference>
<accession>A0AA35WBM8</accession>
<comment type="caution">
    <text evidence="2">The sequence shown here is derived from an EMBL/GenBank/DDBJ whole genome shotgun (WGS) entry which is preliminary data.</text>
</comment>
<gene>
    <name evidence="2" type="ORF">GBAR_LOCUS9078</name>
</gene>
<dbReference type="PANTHER" id="PTHR14386">
    <property type="entry name" value="PROTEIN FAM204A"/>
    <property type="match status" value="1"/>
</dbReference>
<protein>
    <submittedName>
        <fullName evidence="2">Uncharacterized protein</fullName>
    </submittedName>
</protein>
<dbReference type="InterPro" id="IPR037690">
    <property type="entry name" value="FAM204A"/>
</dbReference>
<dbReference type="AlphaFoldDB" id="A0AA35WBM8"/>
<feature type="compositionally biased region" description="Basic and acidic residues" evidence="1">
    <location>
        <begin position="102"/>
        <end position="123"/>
    </location>
</feature>
<feature type="region of interest" description="Disordered" evidence="1">
    <location>
        <begin position="94"/>
        <end position="123"/>
    </location>
</feature>
<keyword evidence="3" id="KW-1185">Reference proteome</keyword>
<proteinExistence type="predicted"/>
<organism evidence="2 3">
    <name type="scientific">Geodia barretti</name>
    <name type="common">Barrett's horny sponge</name>
    <dbReference type="NCBI Taxonomy" id="519541"/>
    <lineage>
        <taxon>Eukaryota</taxon>
        <taxon>Metazoa</taxon>
        <taxon>Porifera</taxon>
        <taxon>Demospongiae</taxon>
        <taxon>Heteroscleromorpha</taxon>
        <taxon>Tetractinellida</taxon>
        <taxon>Astrophorina</taxon>
        <taxon>Geodiidae</taxon>
        <taxon>Geodia</taxon>
    </lineage>
</organism>
<name>A0AA35WBM8_GEOBA</name>
<reference evidence="2" key="1">
    <citation type="submission" date="2023-03" db="EMBL/GenBank/DDBJ databases">
        <authorList>
            <person name="Steffen K."/>
            <person name="Cardenas P."/>
        </authorList>
    </citation>
    <scope>NUCLEOTIDE SEQUENCE</scope>
</reference>
<evidence type="ECO:0000313" key="3">
    <source>
        <dbReference type="Proteomes" id="UP001174909"/>
    </source>
</evidence>
<sequence>MYSAVPPPRFVDWTSQTVTNEKKVEEQPEKPRHVHEHQWQKFCELRTRREKELSTGAARRIEATRNKTLRNVSKKLSEEDRDILREDGVSLPRVGRKKQRWREREREESEREGEGEGQVKKEKAEAEWHEVRSFMEPNPQLKGVDPGKYAQKSHLEEEMGECIERGEFEEAVEMSEKIAQREFSSKVATAFECRDYIKRKKIDDERKRRRKPPKLDWRYYHGRPCRNVSQIEHIKCMLCIYVWWPDAVHSSYSLSLSLLSHCAFCFSVCLSDLASGS</sequence>
<evidence type="ECO:0000256" key="1">
    <source>
        <dbReference type="SAM" id="MobiDB-lite"/>
    </source>
</evidence>
<dbReference type="Proteomes" id="UP001174909">
    <property type="component" value="Unassembled WGS sequence"/>
</dbReference>
<evidence type="ECO:0000313" key="2">
    <source>
        <dbReference type="EMBL" id="CAI8014559.1"/>
    </source>
</evidence>
<dbReference type="EMBL" id="CASHTH010001371">
    <property type="protein sequence ID" value="CAI8014559.1"/>
    <property type="molecule type" value="Genomic_DNA"/>
</dbReference>